<organism evidence="10 11">
    <name type="scientific">Anisodus acutangulus</name>
    <dbReference type="NCBI Taxonomy" id="402998"/>
    <lineage>
        <taxon>Eukaryota</taxon>
        <taxon>Viridiplantae</taxon>
        <taxon>Streptophyta</taxon>
        <taxon>Embryophyta</taxon>
        <taxon>Tracheophyta</taxon>
        <taxon>Spermatophyta</taxon>
        <taxon>Magnoliopsida</taxon>
        <taxon>eudicotyledons</taxon>
        <taxon>Gunneridae</taxon>
        <taxon>Pentapetalae</taxon>
        <taxon>asterids</taxon>
        <taxon>lamiids</taxon>
        <taxon>Solanales</taxon>
        <taxon>Solanaceae</taxon>
        <taxon>Solanoideae</taxon>
        <taxon>Hyoscyameae</taxon>
        <taxon>Anisodus</taxon>
    </lineage>
</organism>
<dbReference type="OrthoDB" id="420380at2759"/>
<dbReference type="InterPro" id="IPR006620">
    <property type="entry name" value="Pro_4_hyd_alph"/>
</dbReference>
<evidence type="ECO:0000313" key="10">
    <source>
        <dbReference type="EMBL" id="KAJ8546088.1"/>
    </source>
</evidence>
<sequence length="144" mass="16236">MVTDNESGEAIESELRTSSGTFLNKAQDEVVANVEARIAAWTFIAEENGEQIQILRYEHGQKYEPHYDFFIDNVNQEFGGHRLATVLMYLSDVKKGGEIFFPRSEAAESQPKGDDWSDCAKYGYAVKPRKGNALLFSSLHQLIL</sequence>
<dbReference type="Gene3D" id="2.60.120.620">
    <property type="entry name" value="q2cbj1_9rhob like domain"/>
    <property type="match status" value="1"/>
</dbReference>
<gene>
    <name evidence="10" type="ORF">K7X08_018671</name>
</gene>
<evidence type="ECO:0000256" key="5">
    <source>
        <dbReference type="ARBA" id="ARBA00022968"/>
    </source>
</evidence>
<keyword evidence="6" id="KW-0560">Oxidoreductase</keyword>
<dbReference type="GO" id="GO:0004656">
    <property type="term" value="F:procollagen-proline 4-dioxygenase activity"/>
    <property type="evidence" value="ECO:0007669"/>
    <property type="project" value="UniProtKB-EC"/>
</dbReference>
<keyword evidence="11" id="KW-1185">Reference proteome</keyword>
<keyword evidence="5" id="KW-0735">Signal-anchor</keyword>
<evidence type="ECO:0000256" key="8">
    <source>
        <dbReference type="ARBA" id="ARBA00049169"/>
    </source>
</evidence>
<name>A0A9Q1R950_9SOLA</name>
<dbReference type="PANTHER" id="PTHR10869:SF238">
    <property type="entry name" value="PROLYL 4-HYDROXYLASE 6-RELATED"/>
    <property type="match status" value="1"/>
</dbReference>
<evidence type="ECO:0000256" key="3">
    <source>
        <dbReference type="ARBA" id="ARBA00022723"/>
    </source>
</evidence>
<evidence type="ECO:0000256" key="6">
    <source>
        <dbReference type="ARBA" id="ARBA00023002"/>
    </source>
</evidence>
<dbReference type="GO" id="GO:0005789">
    <property type="term" value="C:endoplasmic reticulum membrane"/>
    <property type="evidence" value="ECO:0007669"/>
    <property type="project" value="UniProtKB-SubCell"/>
</dbReference>
<evidence type="ECO:0000256" key="7">
    <source>
        <dbReference type="ARBA" id="ARBA00023004"/>
    </source>
</evidence>
<comment type="catalytic activity">
    <reaction evidence="8">
        <text>L-prolyl-[collagen] + 2-oxoglutarate + O2 = trans-4-hydroxy-L-prolyl-[collagen] + succinate + CO2</text>
        <dbReference type="Rhea" id="RHEA:18945"/>
        <dbReference type="Rhea" id="RHEA-COMP:11676"/>
        <dbReference type="Rhea" id="RHEA-COMP:11680"/>
        <dbReference type="ChEBI" id="CHEBI:15379"/>
        <dbReference type="ChEBI" id="CHEBI:16526"/>
        <dbReference type="ChEBI" id="CHEBI:16810"/>
        <dbReference type="ChEBI" id="CHEBI:30031"/>
        <dbReference type="ChEBI" id="CHEBI:50342"/>
        <dbReference type="ChEBI" id="CHEBI:61965"/>
        <dbReference type="EC" id="1.14.11.2"/>
    </reaction>
</comment>
<comment type="cofactor">
    <cofactor evidence="1">
        <name>L-ascorbate</name>
        <dbReference type="ChEBI" id="CHEBI:38290"/>
    </cofactor>
</comment>
<dbReference type="EMBL" id="JAJAGQ010000013">
    <property type="protein sequence ID" value="KAJ8546088.1"/>
    <property type="molecule type" value="Genomic_DNA"/>
</dbReference>
<dbReference type="Proteomes" id="UP001152561">
    <property type="component" value="Unassembled WGS sequence"/>
</dbReference>
<dbReference type="Pfam" id="PF13640">
    <property type="entry name" value="2OG-FeII_Oxy_3"/>
    <property type="match status" value="1"/>
</dbReference>
<evidence type="ECO:0000256" key="1">
    <source>
        <dbReference type="ARBA" id="ARBA00001961"/>
    </source>
</evidence>
<comment type="caution">
    <text evidence="10">The sequence shown here is derived from an EMBL/GenBank/DDBJ whole genome shotgun (WGS) entry which is preliminary data.</text>
</comment>
<keyword evidence="3" id="KW-0479">Metal-binding</keyword>
<dbReference type="GO" id="GO:0005506">
    <property type="term" value="F:iron ion binding"/>
    <property type="evidence" value="ECO:0007669"/>
    <property type="project" value="InterPro"/>
</dbReference>
<protein>
    <recommendedName>
        <fullName evidence="9">Prolyl 4-hydroxylase alpha subunit domain-containing protein</fullName>
    </recommendedName>
</protein>
<dbReference type="AlphaFoldDB" id="A0A9Q1R950"/>
<evidence type="ECO:0000259" key="9">
    <source>
        <dbReference type="SMART" id="SM00702"/>
    </source>
</evidence>
<dbReference type="InterPro" id="IPR045054">
    <property type="entry name" value="P4HA-like"/>
</dbReference>
<dbReference type="GO" id="GO:0031418">
    <property type="term" value="F:L-ascorbic acid binding"/>
    <property type="evidence" value="ECO:0007669"/>
    <property type="project" value="InterPro"/>
</dbReference>
<dbReference type="SMART" id="SM00702">
    <property type="entry name" value="P4Hc"/>
    <property type="match status" value="1"/>
</dbReference>
<reference evidence="11" key="1">
    <citation type="journal article" date="2023" name="Proc. Natl. Acad. Sci. U.S.A.">
        <title>Genomic and structural basis for evolution of tropane alkaloid biosynthesis.</title>
        <authorList>
            <person name="Wanga Y.-J."/>
            <person name="Taina T."/>
            <person name="Yua J.-Y."/>
            <person name="Lia J."/>
            <person name="Xua B."/>
            <person name="Chenc J."/>
            <person name="D'Auriad J.C."/>
            <person name="Huanga J.-P."/>
            <person name="Huanga S.-X."/>
        </authorList>
    </citation>
    <scope>NUCLEOTIDE SEQUENCE [LARGE SCALE GENOMIC DNA]</scope>
    <source>
        <strain evidence="11">cv. KIB-2019</strain>
    </source>
</reference>
<keyword evidence="5" id="KW-0812">Transmembrane</keyword>
<feature type="domain" description="Prolyl 4-hydroxylase alpha subunit" evidence="9">
    <location>
        <begin position="1"/>
        <end position="144"/>
    </location>
</feature>
<accession>A0A9Q1R950</accession>
<keyword evidence="7" id="KW-0408">Iron</keyword>
<evidence type="ECO:0000256" key="4">
    <source>
        <dbReference type="ARBA" id="ARBA00022964"/>
    </source>
</evidence>
<evidence type="ECO:0000256" key="2">
    <source>
        <dbReference type="ARBA" id="ARBA00004648"/>
    </source>
</evidence>
<keyword evidence="4" id="KW-0223">Dioxygenase</keyword>
<proteinExistence type="predicted"/>
<evidence type="ECO:0000313" key="11">
    <source>
        <dbReference type="Proteomes" id="UP001152561"/>
    </source>
</evidence>
<dbReference type="InterPro" id="IPR044862">
    <property type="entry name" value="Pro_4_hyd_alph_FE2OG_OXY"/>
</dbReference>
<dbReference type="PANTHER" id="PTHR10869">
    <property type="entry name" value="PROLYL 4-HYDROXYLASE ALPHA SUBUNIT"/>
    <property type="match status" value="1"/>
</dbReference>
<comment type="subcellular location">
    <subcellularLocation>
        <location evidence="2">Endoplasmic reticulum membrane</location>
        <topology evidence="2">Single-pass type II membrane protein</topology>
    </subcellularLocation>
</comment>